<keyword evidence="3" id="KW-0812">Transmembrane</keyword>
<evidence type="ECO:0000313" key="6">
    <source>
        <dbReference type="Proteomes" id="UP000028709"/>
    </source>
</evidence>
<reference evidence="5 6" key="1">
    <citation type="submission" date="2014-07" db="EMBL/GenBank/DDBJ databases">
        <title>Genome of Chryseobacterium piperi CTM.</title>
        <authorList>
            <person name="Pipes S.E."/>
            <person name="Stropko S.J."/>
            <person name="Newman J.D."/>
        </authorList>
    </citation>
    <scope>NUCLEOTIDE SEQUENCE [LARGE SCALE GENOMIC DNA]</scope>
    <source>
        <strain evidence="5 6">CTM</strain>
    </source>
</reference>
<evidence type="ECO:0000313" key="5">
    <source>
        <dbReference type="EMBL" id="KFF29548.1"/>
    </source>
</evidence>
<protein>
    <recommendedName>
        <fullName evidence="4">HTH araC/xylS-type domain-containing protein</fullName>
    </recommendedName>
</protein>
<comment type="caution">
    <text evidence="5">The sequence shown here is derived from an EMBL/GenBank/DDBJ whole genome shotgun (WGS) entry which is preliminary data.</text>
</comment>
<dbReference type="Gene3D" id="1.10.10.60">
    <property type="entry name" value="Homeodomain-like"/>
    <property type="match status" value="2"/>
</dbReference>
<proteinExistence type="predicted"/>
<dbReference type="GO" id="GO:0003700">
    <property type="term" value="F:DNA-binding transcription factor activity"/>
    <property type="evidence" value="ECO:0007669"/>
    <property type="project" value="InterPro"/>
</dbReference>
<keyword evidence="2" id="KW-0804">Transcription</keyword>
<dbReference type="PROSITE" id="PS01124">
    <property type="entry name" value="HTH_ARAC_FAMILY_2"/>
    <property type="match status" value="1"/>
</dbReference>
<dbReference type="EMBL" id="JPRJ01000005">
    <property type="protein sequence ID" value="KFF29548.1"/>
    <property type="molecule type" value="Genomic_DNA"/>
</dbReference>
<name>A0A086BKT4_9FLAO</name>
<dbReference type="Gene3D" id="1.25.40.10">
    <property type="entry name" value="Tetratricopeptide repeat domain"/>
    <property type="match status" value="1"/>
</dbReference>
<keyword evidence="3" id="KW-0472">Membrane</keyword>
<evidence type="ECO:0000256" key="2">
    <source>
        <dbReference type="ARBA" id="ARBA00023163"/>
    </source>
</evidence>
<evidence type="ECO:0000256" key="1">
    <source>
        <dbReference type="ARBA" id="ARBA00023015"/>
    </source>
</evidence>
<dbReference type="InterPro" id="IPR009057">
    <property type="entry name" value="Homeodomain-like_sf"/>
</dbReference>
<gene>
    <name evidence="5" type="ORF">IQ37_04810</name>
</gene>
<dbReference type="InterPro" id="IPR011990">
    <property type="entry name" value="TPR-like_helical_dom_sf"/>
</dbReference>
<dbReference type="Proteomes" id="UP000028709">
    <property type="component" value="Unassembled WGS sequence"/>
</dbReference>
<keyword evidence="1" id="KW-0805">Transcription regulation</keyword>
<dbReference type="InterPro" id="IPR018060">
    <property type="entry name" value="HTH_AraC"/>
</dbReference>
<dbReference type="STRING" id="558152.IQ37_04810"/>
<feature type="transmembrane region" description="Helical" evidence="3">
    <location>
        <begin position="380"/>
        <end position="401"/>
    </location>
</feature>
<dbReference type="eggNOG" id="COG2207">
    <property type="taxonomic scope" value="Bacteria"/>
</dbReference>
<feature type="domain" description="HTH araC/xylS-type" evidence="4">
    <location>
        <begin position="459"/>
        <end position="567"/>
    </location>
</feature>
<dbReference type="SMART" id="SM00342">
    <property type="entry name" value="HTH_ARAC"/>
    <property type="match status" value="1"/>
</dbReference>
<dbReference type="eggNOG" id="COG0457">
    <property type="taxonomic scope" value="Bacteria"/>
</dbReference>
<dbReference type="SUPFAM" id="SSF48452">
    <property type="entry name" value="TPR-like"/>
    <property type="match status" value="1"/>
</dbReference>
<dbReference type="AlphaFoldDB" id="A0A086BKT4"/>
<sequence length="577" mass="67539">MIRYFIFLLLITSSNLYFPQSRKGFHIPDSLKTKDFKLLEKSFNKTLRVDNKKAEIYANIFLIKGKKNKDLIKIANGYLMLYQLSNDKTASLYLDSMIIASKKIQNPYYLANSYKYKGNYYYLKGEYSIALNNYLTARSYVKNNNEIYYILNFNIGLLKLELKEYQQALQLFLDYKQYLDKNNIKNLNYLSCIYALAYTYSFSNQLNTSDHYVEIGLKKNLEIKDKKSEYNLLLVSGMNAYKRKEYKLSLETLKKVNKLINGHPYNSQNRAISEYYIGRVLYDTNDKKFVDAFEKVDSIIGRTKNVTAELRDAYPLLIDYYKKTGNKEKQLLYIERLLSVDSILNKNNNFLITEINKKHDTPLLLKEKENLISELNSKNYILFQLLGIGTIFLIITLLLYIRNRKKIKSYKRKAYLLAIPPASTDSLNINKNIETITQSKTIDIPQESLKTVLSDQKLQQLSKQLKEFESKKLFLYKNMNLDILSKELNTNRVYLSKVINEFKGQSFPKYLNELRIQYIVGELKQNKNLQKFTIAAIADKAGYNNVEPFTNAFKKITGTLPSYFIKSLQENENSKNT</sequence>
<dbReference type="GO" id="GO:0043565">
    <property type="term" value="F:sequence-specific DNA binding"/>
    <property type="evidence" value="ECO:0007669"/>
    <property type="project" value="InterPro"/>
</dbReference>
<evidence type="ECO:0000256" key="3">
    <source>
        <dbReference type="SAM" id="Phobius"/>
    </source>
</evidence>
<organism evidence="5 6">
    <name type="scientific">Chryseobacterium piperi</name>
    <dbReference type="NCBI Taxonomy" id="558152"/>
    <lineage>
        <taxon>Bacteria</taxon>
        <taxon>Pseudomonadati</taxon>
        <taxon>Bacteroidota</taxon>
        <taxon>Flavobacteriia</taxon>
        <taxon>Flavobacteriales</taxon>
        <taxon>Weeksellaceae</taxon>
        <taxon>Chryseobacterium group</taxon>
        <taxon>Chryseobacterium</taxon>
    </lineage>
</organism>
<evidence type="ECO:0000259" key="4">
    <source>
        <dbReference type="PROSITE" id="PS01124"/>
    </source>
</evidence>
<dbReference type="Pfam" id="PF12833">
    <property type="entry name" value="HTH_18"/>
    <property type="match status" value="1"/>
</dbReference>
<keyword evidence="6" id="KW-1185">Reference proteome</keyword>
<keyword evidence="3" id="KW-1133">Transmembrane helix</keyword>
<accession>A0A086BKT4</accession>
<dbReference type="SUPFAM" id="SSF46689">
    <property type="entry name" value="Homeodomain-like"/>
    <property type="match status" value="1"/>
</dbReference>